<protein>
    <submittedName>
        <fullName evidence="2">GLPGLI family protein</fullName>
    </submittedName>
</protein>
<dbReference type="OrthoDB" id="1440774at2"/>
<keyword evidence="1" id="KW-0732">Signal</keyword>
<feature type="signal peptide" evidence="1">
    <location>
        <begin position="1"/>
        <end position="20"/>
    </location>
</feature>
<dbReference type="EMBL" id="FOXQ01000002">
    <property type="protein sequence ID" value="SFP83522.1"/>
    <property type="molecule type" value="Genomic_DNA"/>
</dbReference>
<dbReference type="STRING" id="1465490.SAMN05444277_102179"/>
<organism evidence="2 3">
    <name type="scientific">Parafilimonas terrae</name>
    <dbReference type="NCBI Taxonomy" id="1465490"/>
    <lineage>
        <taxon>Bacteria</taxon>
        <taxon>Pseudomonadati</taxon>
        <taxon>Bacteroidota</taxon>
        <taxon>Chitinophagia</taxon>
        <taxon>Chitinophagales</taxon>
        <taxon>Chitinophagaceae</taxon>
        <taxon>Parafilimonas</taxon>
    </lineage>
</organism>
<reference evidence="2 3" key="1">
    <citation type="submission" date="2016-10" db="EMBL/GenBank/DDBJ databases">
        <authorList>
            <person name="de Groot N.N."/>
        </authorList>
    </citation>
    <scope>NUCLEOTIDE SEQUENCE [LARGE SCALE GENOMIC DNA]</scope>
    <source>
        <strain evidence="2 3">DSM 28286</strain>
    </source>
</reference>
<evidence type="ECO:0000256" key="1">
    <source>
        <dbReference type="SAM" id="SignalP"/>
    </source>
</evidence>
<dbReference type="NCBIfam" id="TIGR01200">
    <property type="entry name" value="GLPGLI"/>
    <property type="match status" value="1"/>
</dbReference>
<dbReference type="InterPro" id="IPR005901">
    <property type="entry name" value="GLPGLI"/>
</dbReference>
<evidence type="ECO:0000313" key="2">
    <source>
        <dbReference type="EMBL" id="SFP83522.1"/>
    </source>
</evidence>
<dbReference type="AlphaFoldDB" id="A0A1I5TKC6"/>
<evidence type="ECO:0000313" key="3">
    <source>
        <dbReference type="Proteomes" id="UP000199031"/>
    </source>
</evidence>
<keyword evidence="3" id="KW-1185">Reference proteome</keyword>
<sequence length="260" mass="29224">MKKIAVLICSLFIMHYSLYAQDIFIAKGQIEFEKRVHFIANIDDIYKKDDDNGGGFDFINSIKKQLPEWKTSYFNLYFDGNKTLYEPGREVTIAGPKGPDWFNDPAQDNVVFCNLGTKQSIAQKSVYDAKFLLADSLRKANWKITNDSRDIAGFNCRKATTIINDSVFVVAFYTDQITTTGGPESFNGLPGMILGLAIPRLHTTWFATKVELTAPSASTLIPPVKGKKATNADLSVKLQSVFKDAWNKKFAQHAQWMIDL</sequence>
<dbReference type="RefSeq" id="WP_090655773.1">
    <property type="nucleotide sequence ID" value="NZ_FOXQ01000002.1"/>
</dbReference>
<dbReference type="Pfam" id="PF22252">
    <property type="entry name" value="PNGase_F-II_N"/>
    <property type="match status" value="1"/>
</dbReference>
<gene>
    <name evidence="2" type="ORF">SAMN05444277_102179</name>
</gene>
<accession>A0A1I5TKC6</accession>
<feature type="chain" id="PRO_5011538877" evidence="1">
    <location>
        <begin position="21"/>
        <end position="260"/>
    </location>
</feature>
<name>A0A1I5TKC6_9BACT</name>
<proteinExistence type="predicted"/>
<dbReference type="Proteomes" id="UP000199031">
    <property type="component" value="Unassembled WGS sequence"/>
</dbReference>